<dbReference type="InterPro" id="IPR025662">
    <property type="entry name" value="Sigma_54_int_dom_ATP-bd_1"/>
</dbReference>
<keyword evidence="6" id="KW-0902">Two-component regulatory system</keyword>
<keyword evidence="4" id="KW-0547">Nucleotide-binding</keyword>
<gene>
    <name evidence="15" type="ORF">ACPOL_3489</name>
</gene>
<keyword evidence="9" id="KW-0010">Activator</keyword>
<dbReference type="InterPro" id="IPR003593">
    <property type="entry name" value="AAA+_ATPase"/>
</dbReference>
<dbReference type="Pfam" id="PF00158">
    <property type="entry name" value="Sigma54_activat"/>
    <property type="match status" value="1"/>
</dbReference>
<proteinExistence type="predicted"/>
<dbReference type="Gene3D" id="1.10.8.60">
    <property type="match status" value="1"/>
</dbReference>
<keyword evidence="7" id="KW-0805">Transcription regulation</keyword>
<dbReference type="Proteomes" id="UP000253606">
    <property type="component" value="Chromosome"/>
</dbReference>
<sequence length="491" mass="54581">MPEATLTVPDINNGPQDELKNGSGSSAAGGSTAQRILIIDDEAGIRESLETLLGLEGYTVDTANDGEAGLNTIGQRSYDLVLLDLALPGQNGIEILGHIRERYPDLPVIMITAYGTVNNVVDAIRAGAQNFVQKPWDNEKLLADIRAAIARYRAEEENIQLKRALKQRYNFENIVGKSESMRTIFDLVAQVAPSRSTILILGESGTGKELIAKAIHANSPRRDKNFVPVNTGSMPTDLLESTLFGHVKGAFTSAIAAKKGYFEIANGGTLFLDEIGNMSMDTQAKILRVIQDKRFMHLGGVHEIQVDVRIIAATNVDLRQAVRDGKFREDLYYRLNVISIDLPPLRARREDIPLLAAHFLKRFSEENELPLRTLAPDAIRALLDYDWPGNVRELENVIERGVVLSSGPVITSDLLPGHLTGRSYSSSLLEQNGDASLFDILEDIERRIIIDKLERCHWNQTDTSEQFRIPLSTLNQKIKRLNIEIKKRIKD</sequence>
<evidence type="ECO:0000256" key="5">
    <source>
        <dbReference type="ARBA" id="ARBA00022840"/>
    </source>
</evidence>
<protein>
    <submittedName>
        <fullName evidence="15">Response regulator of zinc sigma-54-dependent two-component system</fullName>
    </submittedName>
</protein>
<dbReference type="GO" id="GO:0005524">
    <property type="term" value="F:ATP binding"/>
    <property type="evidence" value="ECO:0007669"/>
    <property type="project" value="UniProtKB-KW"/>
</dbReference>
<dbReference type="InterPro" id="IPR025944">
    <property type="entry name" value="Sigma_54_int_dom_CS"/>
</dbReference>
<dbReference type="InterPro" id="IPR002078">
    <property type="entry name" value="Sigma_54_int"/>
</dbReference>
<evidence type="ECO:0000259" key="14">
    <source>
        <dbReference type="PROSITE" id="PS50110"/>
    </source>
</evidence>
<dbReference type="FunFam" id="3.40.50.300:FF:000006">
    <property type="entry name" value="DNA-binding transcriptional regulator NtrC"/>
    <property type="match status" value="1"/>
</dbReference>
<evidence type="ECO:0000256" key="10">
    <source>
        <dbReference type="ARBA" id="ARBA00023163"/>
    </source>
</evidence>
<dbReference type="SMART" id="SM00382">
    <property type="entry name" value="AAA"/>
    <property type="match status" value="1"/>
</dbReference>
<evidence type="ECO:0000256" key="1">
    <source>
        <dbReference type="ARBA" id="ARBA00004496"/>
    </source>
</evidence>
<comment type="subcellular location">
    <subcellularLocation>
        <location evidence="1">Cytoplasm</location>
    </subcellularLocation>
</comment>
<evidence type="ECO:0000256" key="3">
    <source>
        <dbReference type="ARBA" id="ARBA00022553"/>
    </source>
</evidence>
<dbReference type="GO" id="GO:0043565">
    <property type="term" value="F:sequence-specific DNA binding"/>
    <property type="evidence" value="ECO:0007669"/>
    <property type="project" value="InterPro"/>
</dbReference>
<dbReference type="PANTHER" id="PTHR32071">
    <property type="entry name" value="TRANSCRIPTIONAL REGULATORY PROTEIN"/>
    <property type="match status" value="1"/>
</dbReference>
<dbReference type="InterPro" id="IPR025943">
    <property type="entry name" value="Sigma_54_int_dom_ATP-bd_2"/>
</dbReference>
<evidence type="ECO:0000256" key="12">
    <source>
        <dbReference type="SAM" id="MobiDB-lite"/>
    </source>
</evidence>
<evidence type="ECO:0000259" key="13">
    <source>
        <dbReference type="PROSITE" id="PS50045"/>
    </source>
</evidence>
<accession>A0A2Z5G1V1</accession>
<dbReference type="Pfam" id="PF02954">
    <property type="entry name" value="HTH_8"/>
    <property type="match status" value="1"/>
</dbReference>
<dbReference type="FunFam" id="3.40.50.2300:FF:000018">
    <property type="entry name" value="DNA-binding transcriptional regulator NtrC"/>
    <property type="match status" value="1"/>
</dbReference>
<dbReference type="SUPFAM" id="SSF52172">
    <property type="entry name" value="CheY-like"/>
    <property type="match status" value="1"/>
</dbReference>
<organism evidence="15 16">
    <name type="scientific">Acidisarcina polymorpha</name>
    <dbReference type="NCBI Taxonomy" id="2211140"/>
    <lineage>
        <taxon>Bacteria</taxon>
        <taxon>Pseudomonadati</taxon>
        <taxon>Acidobacteriota</taxon>
        <taxon>Terriglobia</taxon>
        <taxon>Terriglobales</taxon>
        <taxon>Acidobacteriaceae</taxon>
        <taxon>Acidisarcina</taxon>
    </lineage>
</organism>
<evidence type="ECO:0000313" key="16">
    <source>
        <dbReference type="Proteomes" id="UP000253606"/>
    </source>
</evidence>
<dbReference type="Pfam" id="PF25601">
    <property type="entry name" value="AAA_lid_14"/>
    <property type="match status" value="1"/>
</dbReference>
<dbReference type="FunFam" id="1.10.8.60:FF:000014">
    <property type="entry name" value="DNA-binding transcriptional regulator NtrC"/>
    <property type="match status" value="1"/>
</dbReference>
<keyword evidence="10" id="KW-0804">Transcription</keyword>
<dbReference type="KEGG" id="abas:ACPOL_3489"/>
<dbReference type="SMART" id="SM00448">
    <property type="entry name" value="REC"/>
    <property type="match status" value="1"/>
</dbReference>
<name>A0A2Z5G1V1_9BACT</name>
<dbReference type="InterPro" id="IPR001789">
    <property type="entry name" value="Sig_transdc_resp-reg_receiver"/>
</dbReference>
<reference evidence="15 16" key="1">
    <citation type="journal article" date="2018" name="Front. Microbiol.">
        <title>Hydrolytic Capabilities as a Key to Environmental Success: Chitinolytic and Cellulolytic Acidobacteria From Acidic Sub-arctic Soils and Boreal Peatlands.</title>
        <authorList>
            <person name="Belova S.E."/>
            <person name="Ravin N.V."/>
            <person name="Pankratov T.A."/>
            <person name="Rakitin A.L."/>
            <person name="Ivanova A.A."/>
            <person name="Beletsky A.V."/>
            <person name="Mardanov A.V."/>
            <person name="Sinninghe Damste J.S."/>
            <person name="Dedysh S.N."/>
        </authorList>
    </citation>
    <scope>NUCLEOTIDE SEQUENCE [LARGE SCALE GENOMIC DNA]</scope>
    <source>
        <strain evidence="15 16">SBC82</strain>
    </source>
</reference>
<dbReference type="OrthoDB" id="9803970at2"/>
<feature type="domain" description="Sigma-54 factor interaction" evidence="13">
    <location>
        <begin position="174"/>
        <end position="403"/>
    </location>
</feature>
<dbReference type="SUPFAM" id="SSF46689">
    <property type="entry name" value="Homeodomain-like"/>
    <property type="match status" value="1"/>
</dbReference>
<keyword evidence="5" id="KW-0067">ATP-binding</keyword>
<dbReference type="EMBL" id="CP030840">
    <property type="protein sequence ID" value="AXC12774.1"/>
    <property type="molecule type" value="Genomic_DNA"/>
</dbReference>
<dbReference type="GO" id="GO:0000160">
    <property type="term" value="P:phosphorelay signal transduction system"/>
    <property type="evidence" value="ECO:0007669"/>
    <property type="project" value="UniProtKB-KW"/>
</dbReference>
<keyword evidence="8" id="KW-0238">DNA-binding</keyword>
<evidence type="ECO:0000256" key="2">
    <source>
        <dbReference type="ARBA" id="ARBA00022490"/>
    </source>
</evidence>
<keyword evidence="2" id="KW-0963">Cytoplasm</keyword>
<dbReference type="InterPro" id="IPR058031">
    <property type="entry name" value="AAA_lid_NorR"/>
</dbReference>
<dbReference type="GO" id="GO:0005737">
    <property type="term" value="C:cytoplasm"/>
    <property type="evidence" value="ECO:0007669"/>
    <property type="project" value="UniProtKB-SubCell"/>
</dbReference>
<dbReference type="Gene3D" id="3.40.50.2300">
    <property type="match status" value="1"/>
</dbReference>
<dbReference type="PROSITE" id="PS00676">
    <property type="entry name" value="SIGMA54_INTERACT_2"/>
    <property type="match status" value="1"/>
</dbReference>
<dbReference type="GO" id="GO:0006355">
    <property type="term" value="P:regulation of DNA-templated transcription"/>
    <property type="evidence" value="ECO:0007669"/>
    <property type="project" value="InterPro"/>
</dbReference>
<dbReference type="Pfam" id="PF00072">
    <property type="entry name" value="Response_reg"/>
    <property type="match status" value="1"/>
</dbReference>
<evidence type="ECO:0000256" key="11">
    <source>
        <dbReference type="PROSITE-ProRule" id="PRU00169"/>
    </source>
</evidence>
<dbReference type="InterPro" id="IPR002197">
    <property type="entry name" value="HTH_Fis"/>
</dbReference>
<dbReference type="Gene3D" id="3.40.50.300">
    <property type="entry name" value="P-loop containing nucleotide triphosphate hydrolases"/>
    <property type="match status" value="1"/>
</dbReference>
<dbReference type="Gene3D" id="1.10.10.60">
    <property type="entry name" value="Homeodomain-like"/>
    <property type="match status" value="1"/>
</dbReference>
<evidence type="ECO:0000313" key="15">
    <source>
        <dbReference type="EMBL" id="AXC12774.1"/>
    </source>
</evidence>
<dbReference type="InterPro" id="IPR027417">
    <property type="entry name" value="P-loop_NTPase"/>
</dbReference>
<dbReference type="RefSeq" id="WP_114207900.1">
    <property type="nucleotide sequence ID" value="NZ_CP030840.1"/>
</dbReference>
<dbReference type="PROSITE" id="PS50045">
    <property type="entry name" value="SIGMA54_INTERACT_4"/>
    <property type="match status" value="1"/>
</dbReference>
<feature type="domain" description="Response regulatory" evidence="14">
    <location>
        <begin position="35"/>
        <end position="149"/>
    </location>
</feature>
<dbReference type="InterPro" id="IPR011006">
    <property type="entry name" value="CheY-like_superfamily"/>
</dbReference>
<dbReference type="CDD" id="cd00009">
    <property type="entry name" value="AAA"/>
    <property type="match status" value="1"/>
</dbReference>
<dbReference type="AlphaFoldDB" id="A0A2Z5G1V1"/>
<dbReference type="SUPFAM" id="SSF52540">
    <property type="entry name" value="P-loop containing nucleoside triphosphate hydrolases"/>
    <property type="match status" value="1"/>
</dbReference>
<dbReference type="InterPro" id="IPR009057">
    <property type="entry name" value="Homeodomain-like_sf"/>
</dbReference>
<dbReference type="PROSITE" id="PS50110">
    <property type="entry name" value="RESPONSE_REGULATORY"/>
    <property type="match status" value="1"/>
</dbReference>
<dbReference type="PROSITE" id="PS00675">
    <property type="entry name" value="SIGMA54_INTERACT_1"/>
    <property type="match status" value="1"/>
</dbReference>
<evidence type="ECO:0000256" key="6">
    <source>
        <dbReference type="ARBA" id="ARBA00023012"/>
    </source>
</evidence>
<keyword evidence="3 11" id="KW-0597">Phosphoprotein</keyword>
<evidence type="ECO:0000256" key="9">
    <source>
        <dbReference type="ARBA" id="ARBA00023159"/>
    </source>
</evidence>
<evidence type="ECO:0000256" key="7">
    <source>
        <dbReference type="ARBA" id="ARBA00023015"/>
    </source>
</evidence>
<evidence type="ECO:0000256" key="8">
    <source>
        <dbReference type="ARBA" id="ARBA00023125"/>
    </source>
</evidence>
<feature type="region of interest" description="Disordered" evidence="12">
    <location>
        <begin position="1"/>
        <end position="29"/>
    </location>
</feature>
<keyword evidence="16" id="KW-1185">Reference proteome</keyword>
<dbReference type="PROSITE" id="PS00688">
    <property type="entry name" value="SIGMA54_INTERACT_3"/>
    <property type="match status" value="1"/>
</dbReference>
<feature type="modified residue" description="4-aspartylphosphate" evidence="11">
    <location>
        <position position="84"/>
    </location>
</feature>
<evidence type="ECO:0000256" key="4">
    <source>
        <dbReference type="ARBA" id="ARBA00022741"/>
    </source>
</evidence>